<dbReference type="AlphaFoldDB" id="A0A0J1BL62"/>
<comment type="caution">
    <text evidence="2">The sequence shown here is derived from an EMBL/GenBank/DDBJ whole genome shotgun (WGS) entry which is preliminary data.</text>
</comment>
<feature type="region of interest" description="Disordered" evidence="1">
    <location>
        <begin position="105"/>
        <end position="140"/>
    </location>
</feature>
<dbReference type="EMBL" id="LECT01000006">
    <property type="protein sequence ID" value="KLU07276.1"/>
    <property type="molecule type" value="Genomic_DNA"/>
</dbReference>
<evidence type="ECO:0000313" key="3">
    <source>
        <dbReference type="Proteomes" id="UP000036367"/>
    </source>
</evidence>
<dbReference type="PATRIC" id="fig|595434.4.peg.339"/>
<evidence type="ECO:0000256" key="1">
    <source>
        <dbReference type="SAM" id="MobiDB-lite"/>
    </source>
</evidence>
<evidence type="ECO:0008006" key="4">
    <source>
        <dbReference type="Google" id="ProtNLM"/>
    </source>
</evidence>
<reference evidence="2" key="1">
    <citation type="submission" date="2015-05" db="EMBL/GenBank/DDBJ databases">
        <title>Permanent draft genome of Rhodopirellula islandicus K833.</title>
        <authorList>
            <person name="Kizina J."/>
            <person name="Richter M."/>
            <person name="Glockner F.O."/>
            <person name="Harder J."/>
        </authorList>
    </citation>
    <scope>NUCLEOTIDE SEQUENCE [LARGE SCALE GENOMIC DNA]</scope>
    <source>
        <strain evidence="2">K833</strain>
    </source>
</reference>
<dbReference type="STRING" id="595434.RISK_000354"/>
<gene>
    <name evidence="2" type="ORF">RISK_000354</name>
</gene>
<dbReference type="RefSeq" id="WP_047812475.1">
    <property type="nucleotide sequence ID" value="NZ_LECT01000006.1"/>
</dbReference>
<accession>A0A0J1BL62</accession>
<dbReference type="Proteomes" id="UP000036367">
    <property type="component" value="Unassembled WGS sequence"/>
</dbReference>
<evidence type="ECO:0000313" key="2">
    <source>
        <dbReference type="EMBL" id="KLU07276.1"/>
    </source>
</evidence>
<proteinExistence type="predicted"/>
<name>A0A0J1BL62_RHOIS</name>
<protein>
    <recommendedName>
        <fullName evidence="4">Carboxypeptidase regulatory-like domain-containing protein</fullName>
    </recommendedName>
</protein>
<dbReference type="OrthoDB" id="289394at2"/>
<organism evidence="2 3">
    <name type="scientific">Rhodopirellula islandica</name>
    <dbReference type="NCBI Taxonomy" id="595434"/>
    <lineage>
        <taxon>Bacteria</taxon>
        <taxon>Pseudomonadati</taxon>
        <taxon>Planctomycetota</taxon>
        <taxon>Planctomycetia</taxon>
        <taxon>Pirellulales</taxon>
        <taxon>Pirellulaceae</taxon>
        <taxon>Rhodopirellula</taxon>
    </lineage>
</organism>
<keyword evidence="3" id="KW-1185">Reference proteome</keyword>
<sequence length="160" mass="17029">MMNWNQKAMLENQSRRQRNRLLGSSFLLFGLLSVLSGCGPSGPEIAEVSGVVTMGGNPVPDASITFYPVSGRQSFGKSDQDGRYTLEYAQDQPGAVTGQHRVKIMTGGMGAPSMPTGPGESPSKSRTRSKGMTPPKEVTLPEMVTVESGPNEIDLIIPSS</sequence>